<dbReference type="AlphaFoldDB" id="A0A2D4HQX7"/>
<evidence type="ECO:0000256" key="1">
    <source>
        <dbReference type="SAM" id="MobiDB-lite"/>
    </source>
</evidence>
<accession>A0A2D4HQX7</accession>
<evidence type="ECO:0000313" key="2">
    <source>
        <dbReference type="EMBL" id="LAA74353.1"/>
    </source>
</evidence>
<reference evidence="2" key="2">
    <citation type="submission" date="2017-11" db="EMBL/GenBank/DDBJ databases">
        <title>Coralsnake Venomics: Analyses of Venom Gland Transcriptomes and Proteomes of Six Brazilian Taxa.</title>
        <authorList>
            <person name="Aird S.D."/>
            <person name="Jorge da Silva N."/>
            <person name="Qiu L."/>
            <person name="Villar-Briones A."/>
            <person name="Aparecida-Saddi V."/>
            <person name="Campos-Telles M.P."/>
            <person name="Grau M."/>
            <person name="Mikheyev A.S."/>
        </authorList>
    </citation>
    <scope>NUCLEOTIDE SEQUENCE</scope>
    <source>
        <tissue evidence="2">Venom_gland</tissue>
    </source>
</reference>
<proteinExistence type="predicted"/>
<reference evidence="2" key="1">
    <citation type="submission" date="2017-07" db="EMBL/GenBank/DDBJ databases">
        <authorList>
            <person name="Mikheyev A."/>
            <person name="Grau M."/>
        </authorList>
    </citation>
    <scope>NUCLEOTIDE SEQUENCE</scope>
    <source>
        <tissue evidence="2">Venom_gland</tissue>
    </source>
</reference>
<organism evidence="2">
    <name type="scientific">Micrurus lemniscatus lemniscatus</name>
    <dbReference type="NCBI Taxonomy" id="129467"/>
    <lineage>
        <taxon>Eukaryota</taxon>
        <taxon>Metazoa</taxon>
        <taxon>Chordata</taxon>
        <taxon>Craniata</taxon>
        <taxon>Vertebrata</taxon>
        <taxon>Euteleostomi</taxon>
        <taxon>Lepidosauria</taxon>
        <taxon>Squamata</taxon>
        <taxon>Bifurcata</taxon>
        <taxon>Unidentata</taxon>
        <taxon>Episquamata</taxon>
        <taxon>Toxicofera</taxon>
        <taxon>Serpentes</taxon>
        <taxon>Colubroidea</taxon>
        <taxon>Elapidae</taxon>
        <taxon>Elapinae</taxon>
        <taxon>Micrurus</taxon>
    </lineage>
</organism>
<name>A0A2D4HQX7_MICLE</name>
<protein>
    <submittedName>
        <fullName evidence="2">Uncharacterized protein</fullName>
    </submittedName>
</protein>
<dbReference type="EMBL" id="IACK01048662">
    <property type="protein sequence ID" value="LAA74353.1"/>
    <property type="molecule type" value="Transcribed_RNA"/>
</dbReference>
<sequence>MSEGWGGPTGRGSGGGLNRELCRTFGHYNRHLKRLQHNLCETKKFFRDIKYFQGPTVFPVANAGPVGVEPPEQHPAPSAIDSAPVGGGASLHTAWRFHLVPDSL</sequence>
<feature type="region of interest" description="Disordered" evidence="1">
    <location>
        <begin position="64"/>
        <end position="85"/>
    </location>
</feature>